<evidence type="ECO:0000313" key="3">
    <source>
        <dbReference type="EMBL" id="TVO76869.1"/>
    </source>
</evidence>
<organism evidence="3 4">
    <name type="scientific">Sedimenticola selenatireducens</name>
    <dbReference type="NCBI Taxonomy" id="191960"/>
    <lineage>
        <taxon>Bacteria</taxon>
        <taxon>Pseudomonadati</taxon>
        <taxon>Pseudomonadota</taxon>
        <taxon>Gammaproteobacteria</taxon>
        <taxon>Chromatiales</taxon>
        <taxon>Sedimenticolaceae</taxon>
        <taxon>Sedimenticola</taxon>
    </lineage>
</organism>
<name>A0A558DTD6_9GAMM</name>
<dbReference type="FunFam" id="2.70.70.10:FF:000003">
    <property type="entry name" value="Murein hydrolase activator EnvC"/>
    <property type="match status" value="1"/>
</dbReference>
<dbReference type="SUPFAM" id="SSF51261">
    <property type="entry name" value="Duplicated hybrid motif"/>
    <property type="match status" value="1"/>
</dbReference>
<reference evidence="3 4" key="1">
    <citation type="submission" date="2019-07" db="EMBL/GenBank/DDBJ databases">
        <title>The pathways for chlorine oxyanion respiration interact through the shared metabolite chlorate.</title>
        <authorList>
            <person name="Barnum T.P."/>
            <person name="Cheng Y."/>
            <person name="Hill K.A."/>
            <person name="Lucas L.N."/>
            <person name="Carlson H.K."/>
            <person name="Coates J.D."/>
        </authorList>
    </citation>
    <scope>NUCLEOTIDE SEQUENCE [LARGE SCALE GENOMIC DNA]</scope>
    <source>
        <strain evidence="3 4">BK-1</strain>
    </source>
</reference>
<protein>
    <submittedName>
        <fullName evidence="3">Peptidoglycan DD-metalloendopeptidase family protein</fullName>
    </submittedName>
</protein>
<dbReference type="InterPro" id="IPR011055">
    <property type="entry name" value="Dup_hybrid_motif"/>
</dbReference>
<dbReference type="CDD" id="cd12797">
    <property type="entry name" value="M23_peptidase"/>
    <property type="match status" value="1"/>
</dbReference>
<sequence length="428" mass="48092">MSRELPVMRRVGVCLLVQLMLLYPCVGVAETSISSREGELQKLQGAISSLQSELSDSEKARQTLQSQLQVAEQKIGKTTRHLRVLAGSLKRQQQKLDQLKSERADQIKALELNRRALAQQLRSAYAMGRQERVKILLNQQDPAVVSRMLVYYDYFNRARNEQIARIGTVLSDLQETEAALLVEDRHLREIQAKVVSEKTALDEEQQTRERVLASLKLDIKSKGEILLGYKKDEQQLQSLVKRLQTELLTLPVETEKHKPFKQLKGKLKWPTKGRLANSFGTARGASLKWDGVVIAAKEGQEVRSVHHGRVAFADWLRGFGLLLIIDHGDGYMSLYGHNQSLFKEAGEWVEPGESVALVGNSGGQTNPGVYFGIRYNGRPVNPKQWCEGIRGKRIGMQQLDFANTSRLASLINDASMINRPDAIDMAAR</sequence>
<dbReference type="RefSeq" id="WP_144357998.1">
    <property type="nucleotide sequence ID" value="NZ_VMNH01000005.1"/>
</dbReference>
<dbReference type="PANTHER" id="PTHR21666:SF270">
    <property type="entry name" value="MUREIN HYDROLASE ACTIVATOR ENVC"/>
    <property type="match status" value="1"/>
</dbReference>
<dbReference type="EMBL" id="VMNH01000005">
    <property type="protein sequence ID" value="TVO76869.1"/>
    <property type="molecule type" value="Genomic_DNA"/>
</dbReference>
<proteinExistence type="predicted"/>
<feature type="coiled-coil region" evidence="1">
    <location>
        <begin position="33"/>
        <end position="109"/>
    </location>
</feature>
<dbReference type="InterPro" id="IPR016047">
    <property type="entry name" value="M23ase_b-sheet_dom"/>
</dbReference>
<keyword evidence="1" id="KW-0175">Coiled coil</keyword>
<gene>
    <name evidence="3" type="ORF">FHP88_05435</name>
</gene>
<evidence type="ECO:0000256" key="1">
    <source>
        <dbReference type="SAM" id="Coils"/>
    </source>
</evidence>
<dbReference type="AlphaFoldDB" id="A0A558DTD6"/>
<dbReference type="PANTHER" id="PTHR21666">
    <property type="entry name" value="PEPTIDASE-RELATED"/>
    <property type="match status" value="1"/>
</dbReference>
<evidence type="ECO:0000313" key="4">
    <source>
        <dbReference type="Proteomes" id="UP000316649"/>
    </source>
</evidence>
<dbReference type="InterPro" id="IPR050570">
    <property type="entry name" value="Cell_wall_metabolism_enzyme"/>
</dbReference>
<comment type="caution">
    <text evidence="3">The sequence shown here is derived from an EMBL/GenBank/DDBJ whole genome shotgun (WGS) entry which is preliminary data.</text>
</comment>
<accession>A0A558DTD6</accession>
<dbReference type="GO" id="GO:0004222">
    <property type="term" value="F:metalloendopeptidase activity"/>
    <property type="evidence" value="ECO:0007669"/>
    <property type="project" value="TreeGrafter"/>
</dbReference>
<dbReference type="Gene3D" id="2.70.70.10">
    <property type="entry name" value="Glucose Permease (Domain IIA)"/>
    <property type="match status" value="1"/>
</dbReference>
<feature type="domain" description="M23ase beta-sheet core" evidence="2">
    <location>
        <begin position="289"/>
        <end position="382"/>
    </location>
</feature>
<dbReference type="OrthoDB" id="9784703at2"/>
<dbReference type="Pfam" id="PF01551">
    <property type="entry name" value="Peptidase_M23"/>
    <property type="match status" value="1"/>
</dbReference>
<evidence type="ECO:0000259" key="2">
    <source>
        <dbReference type="Pfam" id="PF01551"/>
    </source>
</evidence>
<dbReference type="Proteomes" id="UP000316649">
    <property type="component" value="Unassembled WGS sequence"/>
</dbReference>
<dbReference type="Gene3D" id="6.10.250.3150">
    <property type="match status" value="1"/>
</dbReference>
<keyword evidence="4" id="KW-1185">Reference proteome</keyword>